<dbReference type="InterPro" id="IPR001927">
    <property type="entry name" value="Na/Gal_symport"/>
</dbReference>
<dbReference type="RefSeq" id="WP_311361805.1">
    <property type="nucleotide sequence ID" value="NZ_JAVRIE010000004.1"/>
</dbReference>
<dbReference type="SUPFAM" id="SSF103473">
    <property type="entry name" value="MFS general substrate transporter"/>
    <property type="match status" value="1"/>
</dbReference>
<evidence type="ECO:0000313" key="4">
    <source>
        <dbReference type="Proteomes" id="UP001249020"/>
    </source>
</evidence>
<dbReference type="Pfam" id="PF13347">
    <property type="entry name" value="MFS_2"/>
    <property type="match status" value="1"/>
</dbReference>
<feature type="transmembrane region" description="Helical" evidence="2">
    <location>
        <begin position="270"/>
        <end position="291"/>
    </location>
</feature>
<comment type="similarity">
    <text evidence="1">Belongs to the sodium:galactoside symporter (TC 2.A.2) family.</text>
</comment>
<evidence type="ECO:0000256" key="2">
    <source>
        <dbReference type="SAM" id="Phobius"/>
    </source>
</evidence>
<dbReference type="GO" id="GO:0015293">
    <property type="term" value="F:symporter activity"/>
    <property type="evidence" value="ECO:0007669"/>
    <property type="project" value="InterPro"/>
</dbReference>
<dbReference type="InterPro" id="IPR036259">
    <property type="entry name" value="MFS_trans_sf"/>
</dbReference>
<feature type="transmembrane region" description="Helical" evidence="2">
    <location>
        <begin position="298"/>
        <end position="317"/>
    </location>
</feature>
<dbReference type="PANTHER" id="PTHR11328:SF24">
    <property type="entry name" value="MAJOR FACILITATOR SUPERFAMILY (MFS) PROFILE DOMAIN-CONTAINING PROTEIN"/>
    <property type="match status" value="1"/>
</dbReference>
<feature type="transmembrane region" description="Helical" evidence="2">
    <location>
        <begin position="323"/>
        <end position="343"/>
    </location>
</feature>
<protein>
    <submittedName>
        <fullName evidence="3">Glycoside-pentoside-hexuronide (GPH):cation symporter</fullName>
    </submittedName>
</protein>
<dbReference type="AlphaFoldDB" id="A0AAW8R3W5"/>
<feature type="transmembrane region" description="Helical" evidence="2">
    <location>
        <begin position="77"/>
        <end position="96"/>
    </location>
</feature>
<gene>
    <name evidence="3" type="ORF">RM544_10800</name>
</gene>
<feature type="transmembrane region" description="Helical" evidence="2">
    <location>
        <begin position="235"/>
        <end position="258"/>
    </location>
</feature>
<sequence>MQRLSVKEKFGYGLGDTASNIVFQVVIGFLTKYYTDVYGIGAAAVGTLFLVVRIFDAITDPIMGGIADRTETKWGKYRPYLVWFALPYGALAVAAFTTPELTEDGKLIYAYLTYAALMTVYTAINIPYSALGGVMTASPTERASVQSWRFALAMVGGAIVTASVMPLVNYFGQGNEQLGFQMAMVVLSIFAVICFFLCFAFTKERVPPPPPSNAPWVAGIWRDFKQMLRNDQWRIIAIISLVILISVVMRGGTTIYYVEYYLEREDLVTLFMTSGMVAGIFGALAANVLVAKFCKVQLMKACALGIVISNGILFMVPRDGMELALVFTILANFVHMIFTPLMFSTVPDTVDYGAKKLGQSSMGMAFSGHLLMIKMGIALGGAGIGWILAYSGYEPNVSQSESALNGILFLYTIASVIAGIIIFFLMNNYKLTRDFKD</sequence>
<dbReference type="PANTHER" id="PTHR11328">
    <property type="entry name" value="MAJOR FACILITATOR SUPERFAMILY DOMAIN-CONTAINING PROTEIN"/>
    <property type="match status" value="1"/>
</dbReference>
<dbReference type="GO" id="GO:0008643">
    <property type="term" value="P:carbohydrate transport"/>
    <property type="evidence" value="ECO:0007669"/>
    <property type="project" value="InterPro"/>
</dbReference>
<keyword evidence="2" id="KW-1133">Transmembrane helix</keyword>
<feature type="transmembrane region" description="Helical" evidence="2">
    <location>
        <begin position="108"/>
        <end position="130"/>
    </location>
</feature>
<keyword evidence="4" id="KW-1185">Reference proteome</keyword>
<comment type="caution">
    <text evidence="3">The sequence shown here is derived from an EMBL/GenBank/DDBJ whole genome shotgun (WGS) entry which is preliminary data.</text>
</comment>
<dbReference type="Gene3D" id="1.20.1250.20">
    <property type="entry name" value="MFS general substrate transporter like domains"/>
    <property type="match status" value="1"/>
</dbReference>
<evidence type="ECO:0000256" key="1">
    <source>
        <dbReference type="ARBA" id="ARBA00009617"/>
    </source>
</evidence>
<dbReference type="EMBL" id="JAVRIE010000004">
    <property type="protein sequence ID" value="MDT0583027.1"/>
    <property type="molecule type" value="Genomic_DNA"/>
</dbReference>
<feature type="transmembrane region" description="Helical" evidence="2">
    <location>
        <begin position="178"/>
        <end position="201"/>
    </location>
</feature>
<dbReference type="GO" id="GO:0006814">
    <property type="term" value="P:sodium ion transport"/>
    <property type="evidence" value="ECO:0007669"/>
    <property type="project" value="InterPro"/>
</dbReference>
<dbReference type="InterPro" id="IPR039672">
    <property type="entry name" value="MFS_2"/>
</dbReference>
<keyword evidence="2" id="KW-0472">Membrane</keyword>
<keyword evidence="2" id="KW-0812">Transmembrane</keyword>
<accession>A0AAW8R3W5</accession>
<feature type="transmembrane region" description="Helical" evidence="2">
    <location>
        <begin position="150"/>
        <end position="172"/>
    </location>
</feature>
<proteinExistence type="inferred from homology"/>
<dbReference type="Proteomes" id="UP001249020">
    <property type="component" value="Unassembled WGS sequence"/>
</dbReference>
<feature type="transmembrane region" description="Helical" evidence="2">
    <location>
        <begin position="408"/>
        <end position="426"/>
    </location>
</feature>
<evidence type="ECO:0000313" key="3">
    <source>
        <dbReference type="EMBL" id="MDT0583027.1"/>
    </source>
</evidence>
<organism evidence="3 4">
    <name type="scientific">Brumicola blandensis</name>
    <dbReference type="NCBI Taxonomy" id="3075611"/>
    <lineage>
        <taxon>Bacteria</taxon>
        <taxon>Pseudomonadati</taxon>
        <taxon>Pseudomonadota</taxon>
        <taxon>Gammaproteobacteria</taxon>
        <taxon>Alteromonadales</taxon>
        <taxon>Alteromonadaceae</taxon>
        <taxon>Brumicola</taxon>
    </lineage>
</organism>
<dbReference type="GO" id="GO:0005886">
    <property type="term" value="C:plasma membrane"/>
    <property type="evidence" value="ECO:0007669"/>
    <property type="project" value="TreeGrafter"/>
</dbReference>
<dbReference type="CDD" id="cd17332">
    <property type="entry name" value="MFS_MelB_like"/>
    <property type="match status" value="1"/>
</dbReference>
<feature type="transmembrane region" description="Helical" evidence="2">
    <location>
        <begin position="37"/>
        <end position="56"/>
    </location>
</feature>
<reference evidence="3 4" key="1">
    <citation type="submission" date="2023-09" db="EMBL/GenBank/DDBJ databases">
        <authorList>
            <person name="Rey-Velasco X."/>
        </authorList>
    </citation>
    <scope>NUCLEOTIDE SEQUENCE [LARGE SCALE GENOMIC DNA]</scope>
    <source>
        <strain evidence="3 4">W409</strain>
    </source>
</reference>
<dbReference type="NCBIfam" id="TIGR00792">
    <property type="entry name" value="gph"/>
    <property type="match status" value="1"/>
</dbReference>
<name>A0AAW8R3W5_9ALTE</name>
<feature type="transmembrane region" description="Helical" evidence="2">
    <location>
        <begin position="364"/>
        <end position="388"/>
    </location>
</feature>